<dbReference type="OrthoDB" id="278212at2759"/>
<reference evidence="1" key="1">
    <citation type="submission" date="2020-07" db="EMBL/GenBank/DDBJ databases">
        <title>Genome sequence and genetic diversity analysis of an under-domesticated orphan crop, white fonio (Digitaria exilis).</title>
        <authorList>
            <person name="Bennetzen J.L."/>
            <person name="Chen S."/>
            <person name="Ma X."/>
            <person name="Wang X."/>
            <person name="Yssel A.E.J."/>
            <person name="Chaluvadi S.R."/>
            <person name="Johnson M."/>
            <person name="Gangashetty P."/>
            <person name="Hamidou F."/>
            <person name="Sanogo M.D."/>
            <person name="Zwaenepoel A."/>
            <person name="Wallace J."/>
            <person name="Van De Peer Y."/>
            <person name="Van Deynze A."/>
        </authorList>
    </citation>
    <scope>NUCLEOTIDE SEQUENCE</scope>
    <source>
        <tissue evidence="1">Leaves</tissue>
    </source>
</reference>
<dbReference type="EMBL" id="JACEFO010001767">
    <property type="protein sequence ID" value="KAF8706491.1"/>
    <property type="molecule type" value="Genomic_DNA"/>
</dbReference>
<dbReference type="PANTHER" id="PTHR10826:SF1">
    <property type="entry name" value="COMPLEMENT COMPONENT 1 Q SUBCOMPONENT-BINDING PROTEIN, MITOCHONDRIAL"/>
    <property type="match status" value="1"/>
</dbReference>
<gene>
    <name evidence="1" type="ORF">HU200_030767</name>
</gene>
<sequence>MSFLRRLRTSAALRRGANDGGVLAAIRSELSHELASSAPSIPAPFSSQDAPDFVTVSDAPQAQDVLLRRRDDSEEVLVSALLAPLQFVDQAPLPRDALMKVFISKSGVVPVLHFDCRTFWVGEAGGEADCAIDAVRYHPIPGEAGDVRYQGPEIRDLNPGLQAALQEYLVVRGVNSKLASSILQHLLQKERCQYLSWLKTMEETFAKGR</sequence>
<protein>
    <recommendedName>
        <fullName evidence="3">Mitochondrial glycoprotein</fullName>
    </recommendedName>
</protein>
<evidence type="ECO:0008006" key="3">
    <source>
        <dbReference type="Google" id="ProtNLM"/>
    </source>
</evidence>
<dbReference type="Gene3D" id="3.10.280.10">
    <property type="entry name" value="Mitochondrial glycoprotein"/>
    <property type="match status" value="1"/>
</dbReference>
<dbReference type="FunFam" id="3.10.280.10:FF:000006">
    <property type="entry name" value="Mitochondrial glycoprotein, expressed"/>
    <property type="match status" value="1"/>
</dbReference>
<organism evidence="1 2">
    <name type="scientific">Digitaria exilis</name>
    <dbReference type="NCBI Taxonomy" id="1010633"/>
    <lineage>
        <taxon>Eukaryota</taxon>
        <taxon>Viridiplantae</taxon>
        <taxon>Streptophyta</taxon>
        <taxon>Embryophyta</taxon>
        <taxon>Tracheophyta</taxon>
        <taxon>Spermatophyta</taxon>
        <taxon>Magnoliopsida</taxon>
        <taxon>Liliopsida</taxon>
        <taxon>Poales</taxon>
        <taxon>Poaceae</taxon>
        <taxon>PACMAD clade</taxon>
        <taxon>Panicoideae</taxon>
        <taxon>Panicodae</taxon>
        <taxon>Paniceae</taxon>
        <taxon>Anthephorinae</taxon>
        <taxon>Digitaria</taxon>
    </lineage>
</organism>
<keyword evidence="2" id="KW-1185">Reference proteome</keyword>
<dbReference type="Pfam" id="PF02330">
    <property type="entry name" value="MAM33"/>
    <property type="match status" value="1"/>
</dbReference>
<evidence type="ECO:0000313" key="2">
    <source>
        <dbReference type="Proteomes" id="UP000636709"/>
    </source>
</evidence>
<proteinExistence type="predicted"/>
<dbReference type="PANTHER" id="PTHR10826">
    <property type="entry name" value="COMPLEMENT COMPONENT 1"/>
    <property type="match status" value="1"/>
</dbReference>
<dbReference type="SUPFAM" id="SSF54529">
    <property type="entry name" value="Mitochondrial glycoprotein MAM33-like"/>
    <property type="match status" value="1"/>
</dbReference>
<name>A0A835EN71_9POAL</name>
<dbReference type="InterPro" id="IPR036561">
    <property type="entry name" value="MAM33_sf"/>
</dbReference>
<dbReference type="InterPro" id="IPR003428">
    <property type="entry name" value="MAM33"/>
</dbReference>
<dbReference type="Proteomes" id="UP000636709">
    <property type="component" value="Unassembled WGS sequence"/>
</dbReference>
<dbReference type="GO" id="GO:0005759">
    <property type="term" value="C:mitochondrial matrix"/>
    <property type="evidence" value="ECO:0007669"/>
    <property type="project" value="InterPro"/>
</dbReference>
<comment type="caution">
    <text evidence="1">The sequence shown here is derived from an EMBL/GenBank/DDBJ whole genome shotgun (WGS) entry which is preliminary data.</text>
</comment>
<dbReference type="AlphaFoldDB" id="A0A835EN71"/>
<accession>A0A835EN71</accession>
<evidence type="ECO:0000313" key="1">
    <source>
        <dbReference type="EMBL" id="KAF8706491.1"/>
    </source>
</evidence>